<protein>
    <submittedName>
        <fullName evidence="2">Uncharacterized protein</fullName>
    </submittedName>
</protein>
<evidence type="ECO:0000313" key="2">
    <source>
        <dbReference type="WBParaSite" id="PS1159_v2.g2738.t1"/>
    </source>
</evidence>
<sequence length="71" mass="7401">MRPIIFVILVLVVLSALPDSTSAGWYSGCNSACNGKAKVGVARCCKSQGWGGGYCQSGKSFCITVINLGKK</sequence>
<accession>A0AC35G885</accession>
<organism evidence="1 2">
    <name type="scientific">Panagrolaimus sp. PS1159</name>
    <dbReference type="NCBI Taxonomy" id="55785"/>
    <lineage>
        <taxon>Eukaryota</taxon>
        <taxon>Metazoa</taxon>
        <taxon>Ecdysozoa</taxon>
        <taxon>Nematoda</taxon>
        <taxon>Chromadorea</taxon>
        <taxon>Rhabditida</taxon>
        <taxon>Tylenchina</taxon>
        <taxon>Panagrolaimomorpha</taxon>
        <taxon>Panagrolaimoidea</taxon>
        <taxon>Panagrolaimidae</taxon>
        <taxon>Panagrolaimus</taxon>
    </lineage>
</organism>
<evidence type="ECO:0000313" key="1">
    <source>
        <dbReference type="Proteomes" id="UP000887580"/>
    </source>
</evidence>
<dbReference type="Proteomes" id="UP000887580">
    <property type="component" value="Unplaced"/>
</dbReference>
<reference evidence="2" key="1">
    <citation type="submission" date="2022-11" db="UniProtKB">
        <authorList>
            <consortium name="WormBaseParasite"/>
        </authorList>
    </citation>
    <scope>IDENTIFICATION</scope>
</reference>
<name>A0AC35G885_9BILA</name>
<dbReference type="WBParaSite" id="PS1159_v2.g2738.t1">
    <property type="protein sequence ID" value="PS1159_v2.g2738.t1"/>
    <property type="gene ID" value="PS1159_v2.g2738"/>
</dbReference>
<proteinExistence type="predicted"/>